<keyword evidence="4" id="KW-1185">Reference proteome</keyword>
<keyword evidence="2" id="KW-0732">Signal</keyword>
<gene>
    <name evidence="3" type="ORF">FGG08_003185</name>
</gene>
<feature type="chain" id="PRO_5040160059" evidence="2">
    <location>
        <begin position="29"/>
        <end position="295"/>
    </location>
</feature>
<proteinExistence type="predicted"/>
<evidence type="ECO:0000256" key="2">
    <source>
        <dbReference type="SAM" id="SignalP"/>
    </source>
</evidence>
<feature type="region of interest" description="Disordered" evidence="1">
    <location>
        <begin position="224"/>
        <end position="244"/>
    </location>
</feature>
<dbReference type="Gene3D" id="2.40.40.10">
    <property type="entry name" value="RlpA-like domain"/>
    <property type="match status" value="1"/>
</dbReference>
<dbReference type="OrthoDB" id="5561496at2759"/>
<dbReference type="EMBL" id="JAGHQL010000054">
    <property type="protein sequence ID" value="KAH0542430.1"/>
    <property type="molecule type" value="Genomic_DNA"/>
</dbReference>
<dbReference type="AlphaFoldDB" id="A0A9P8I7U4"/>
<comment type="caution">
    <text evidence="3">The sequence shown here is derived from an EMBL/GenBank/DDBJ whole genome shotgun (WGS) entry which is preliminary data.</text>
</comment>
<evidence type="ECO:0000313" key="4">
    <source>
        <dbReference type="Proteomes" id="UP000698800"/>
    </source>
</evidence>
<dbReference type="Proteomes" id="UP000698800">
    <property type="component" value="Unassembled WGS sequence"/>
</dbReference>
<feature type="compositionally biased region" description="Pro residues" evidence="1">
    <location>
        <begin position="224"/>
        <end position="236"/>
    </location>
</feature>
<accession>A0A9P8I7U4</accession>
<reference evidence="3" key="1">
    <citation type="submission" date="2021-03" db="EMBL/GenBank/DDBJ databases">
        <title>Comparative genomics and phylogenomic investigation of the class Geoglossomycetes provide insights into ecological specialization and systematics.</title>
        <authorList>
            <person name="Melie T."/>
            <person name="Pirro S."/>
            <person name="Miller A.N."/>
            <person name="Quandt A."/>
        </authorList>
    </citation>
    <scope>NUCLEOTIDE SEQUENCE</scope>
    <source>
        <strain evidence="3">GBOQ0MN5Z8</strain>
    </source>
</reference>
<sequence length="295" mass="30565">MKTATTSVANTTLLTILLFLLNPHPIAASTSGSALITVEDYPVFGPKSPNNPPFCGMPYDSLNLNLITAVQSLTQAECGTCLEVCGSAGCANVLAVDKGGVGLDLSTGISKKVIGNNNGRGNAKWKPVAKAKCKGIWDGRMFGEENEIKIKERRLDLGVLAGIVAKNLVPVLDPSPVTPPPPPPPSSILNTDELPSILTATLLSSSNSTNATVSTVTIVTTFFPPTPTPTPTPPPTTTSTRTAPLDAVTYAYTNKGSVTIPRDGKMGASLWCVVGLVVVGVVEAGWRGFGGLLAL</sequence>
<dbReference type="InterPro" id="IPR036908">
    <property type="entry name" value="RlpA-like_sf"/>
</dbReference>
<organism evidence="3 4">
    <name type="scientific">Glutinoglossum americanum</name>
    <dbReference type="NCBI Taxonomy" id="1670608"/>
    <lineage>
        <taxon>Eukaryota</taxon>
        <taxon>Fungi</taxon>
        <taxon>Dikarya</taxon>
        <taxon>Ascomycota</taxon>
        <taxon>Pezizomycotina</taxon>
        <taxon>Geoglossomycetes</taxon>
        <taxon>Geoglossales</taxon>
        <taxon>Geoglossaceae</taxon>
        <taxon>Glutinoglossum</taxon>
    </lineage>
</organism>
<protein>
    <submittedName>
        <fullName evidence="3">Uncharacterized protein</fullName>
    </submittedName>
</protein>
<name>A0A9P8I7U4_9PEZI</name>
<evidence type="ECO:0000313" key="3">
    <source>
        <dbReference type="EMBL" id="KAH0542430.1"/>
    </source>
</evidence>
<feature type="signal peptide" evidence="2">
    <location>
        <begin position="1"/>
        <end position="28"/>
    </location>
</feature>
<evidence type="ECO:0000256" key="1">
    <source>
        <dbReference type="SAM" id="MobiDB-lite"/>
    </source>
</evidence>